<reference evidence="11" key="2">
    <citation type="submission" date="2022-10" db="EMBL/GenBank/DDBJ databases">
        <authorList>
            <consortium name="ENA_rothamsted_submissions"/>
            <consortium name="culmorum"/>
            <person name="King R."/>
        </authorList>
    </citation>
    <scope>NUCLEOTIDE SEQUENCE</scope>
</reference>
<sequence>MSKVWEDREIKFDVQNIHKNLRNGERVLDVIDSVEDTKGNSGDIGRVIVSNLRMMWYSLTNPKFTLSIGFFAIVTMNAKNVISRLRANTEALYVLTSTTKQRFEFIFTDYGTNPAHFASIFEIYKIYQATALYRELKLRSAILTDGQLNILPQEQVYNQLSGIYNLSSDQGNLGIFVITNIRLVWYADANESFNISLPYMQITSVRMRESKYGLALVIQTASTAGNYVLGFRIDPSERLHDVYKEILSLYTVYSETPIFGVNFDRNVKEKEDDLLKIDDIAEIDVASSSEINSKFTMYLREGDNENRREPFYCKELGFAMEKLRDGYTIRDLWNVMGNNGK</sequence>
<dbReference type="GO" id="GO:0034464">
    <property type="term" value="C:BBSome"/>
    <property type="evidence" value="ECO:0007669"/>
    <property type="project" value="InterPro"/>
</dbReference>
<dbReference type="GO" id="GO:0036064">
    <property type="term" value="C:ciliary basal body"/>
    <property type="evidence" value="ECO:0007669"/>
    <property type="project" value="TreeGrafter"/>
</dbReference>
<evidence type="ECO:0000256" key="6">
    <source>
        <dbReference type="ARBA" id="ARBA00023069"/>
    </source>
</evidence>
<dbReference type="GO" id="GO:0060271">
    <property type="term" value="P:cilium assembly"/>
    <property type="evidence" value="ECO:0007669"/>
    <property type="project" value="TreeGrafter"/>
</dbReference>
<evidence type="ECO:0000256" key="8">
    <source>
        <dbReference type="ARBA" id="ARBA00023212"/>
    </source>
</evidence>
<protein>
    <recommendedName>
        <fullName evidence="10">BBSome complex member BBS5 PH domain-containing protein</fullName>
    </recommendedName>
</protein>
<dbReference type="EMBL" id="OU895878">
    <property type="protein sequence ID" value="CAG9803663.1"/>
    <property type="molecule type" value="Genomic_DNA"/>
</dbReference>
<keyword evidence="8" id="KW-0206">Cytoskeleton</keyword>
<dbReference type="InterPro" id="IPR030804">
    <property type="entry name" value="BBS5/fem-3"/>
</dbReference>
<dbReference type="OrthoDB" id="10261999at2759"/>
<evidence type="ECO:0000313" key="12">
    <source>
        <dbReference type="Proteomes" id="UP001153620"/>
    </source>
</evidence>
<gene>
    <name evidence="11" type="ORF">CHIRRI_LOCUS6561</name>
</gene>
<evidence type="ECO:0000256" key="2">
    <source>
        <dbReference type="ARBA" id="ARBA00004607"/>
    </source>
</evidence>
<reference evidence="11" key="1">
    <citation type="submission" date="2022-01" db="EMBL/GenBank/DDBJ databases">
        <authorList>
            <person name="King R."/>
        </authorList>
    </citation>
    <scope>NUCLEOTIDE SEQUENCE</scope>
</reference>
<dbReference type="PIRSF" id="PIRSF010072">
    <property type="entry name" value="DUF1448"/>
    <property type="match status" value="1"/>
</dbReference>
<dbReference type="GO" id="GO:0034451">
    <property type="term" value="C:centriolar satellite"/>
    <property type="evidence" value="ECO:0007669"/>
    <property type="project" value="UniProtKB-SubCell"/>
</dbReference>
<keyword evidence="6" id="KW-0969">Cilium</keyword>
<evidence type="ECO:0000313" key="11">
    <source>
        <dbReference type="EMBL" id="CAG9803663.1"/>
    </source>
</evidence>
<feature type="domain" description="BBSome complex member BBS5 PH" evidence="10">
    <location>
        <begin position="25"/>
        <end position="79"/>
    </location>
</feature>
<evidence type="ECO:0000256" key="3">
    <source>
        <dbReference type="ARBA" id="ARBA00005822"/>
    </source>
</evidence>
<dbReference type="SMART" id="SM00683">
    <property type="entry name" value="DM16"/>
    <property type="match status" value="2"/>
</dbReference>
<dbReference type="PANTHER" id="PTHR21351">
    <property type="entry name" value="BARDET-BIEDL SYNDROME PROTEIN 5"/>
    <property type="match status" value="1"/>
</dbReference>
<dbReference type="InterPro" id="IPR006606">
    <property type="entry name" value="BBL5"/>
</dbReference>
<name>A0A9N9WPD4_9DIPT</name>
<evidence type="ECO:0000256" key="5">
    <source>
        <dbReference type="ARBA" id="ARBA00022490"/>
    </source>
</evidence>
<dbReference type="AlphaFoldDB" id="A0A9N9WPD4"/>
<dbReference type="InterPro" id="IPR014003">
    <property type="entry name" value="BBS5_PH"/>
</dbReference>
<keyword evidence="7" id="KW-0472">Membrane</keyword>
<comment type="similarity">
    <text evidence="3">Belongs to the BBS5 family.</text>
</comment>
<keyword evidence="5" id="KW-0963">Cytoplasm</keyword>
<keyword evidence="9" id="KW-0966">Cell projection</keyword>
<evidence type="ECO:0000259" key="10">
    <source>
        <dbReference type="SMART" id="SM00683"/>
    </source>
</evidence>
<evidence type="ECO:0000256" key="9">
    <source>
        <dbReference type="ARBA" id="ARBA00023273"/>
    </source>
</evidence>
<dbReference type="Pfam" id="PF07289">
    <property type="entry name" value="BBL5"/>
    <property type="match status" value="1"/>
</dbReference>
<organism evidence="11 12">
    <name type="scientific">Chironomus riparius</name>
    <dbReference type="NCBI Taxonomy" id="315576"/>
    <lineage>
        <taxon>Eukaryota</taxon>
        <taxon>Metazoa</taxon>
        <taxon>Ecdysozoa</taxon>
        <taxon>Arthropoda</taxon>
        <taxon>Hexapoda</taxon>
        <taxon>Insecta</taxon>
        <taxon>Pterygota</taxon>
        <taxon>Neoptera</taxon>
        <taxon>Endopterygota</taxon>
        <taxon>Diptera</taxon>
        <taxon>Nematocera</taxon>
        <taxon>Chironomoidea</taxon>
        <taxon>Chironomidae</taxon>
        <taxon>Chironominae</taxon>
        <taxon>Chironomus</taxon>
    </lineage>
</organism>
<dbReference type="GO" id="GO:0060170">
    <property type="term" value="C:ciliary membrane"/>
    <property type="evidence" value="ECO:0007669"/>
    <property type="project" value="UniProtKB-SubCell"/>
</dbReference>
<comment type="subcellular location">
    <subcellularLocation>
        <location evidence="1">Cell projection</location>
        <location evidence="1">Cilium membrane</location>
    </subcellularLocation>
    <subcellularLocation>
        <location evidence="2">Cytoplasm</location>
        <location evidence="2">Cytoskeleton</location>
        <location evidence="2">Microtubule organizing center</location>
        <location evidence="2">Centrosome</location>
        <location evidence="2">Centriolar satellite</location>
    </subcellularLocation>
</comment>
<keyword evidence="4" id="KW-1003">Cell membrane</keyword>
<evidence type="ECO:0000256" key="1">
    <source>
        <dbReference type="ARBA" id="ARBA00004309"/>
    </source>
</evidence>
<evidence type="ECO:0000256" key="7">
    <source>
        <dbReference type="ARBA" id="ARBA00023136"/>
    </source>
</evidence>
<evidence type="ECO:0000256" key="4">
    <source>
        <dbReference type="ARBA" id="ARBA00022475"/>
    </source>
</evidence>
<dbReference type="Proteomes" id="UP001153620">
    <property type="component" value="Chromosome 2"/>
</dbReference>
<accession>A0A9N9WPD4</accession>
<proteinExistence type="inferred from homology"/>
<dbReference type="GO" id="GO:0032266">
    <property type="term" value="F:phosphatidylinositol-3-phosphate binding"/>
    <property type="evidence" value="ECO:0007669"/>
    <property type="project" value="TreeGrafter"/>
</dbReference>
<feature type="domain" description="BBSome complex member BBS5 PH" evidence="10">
    <location>
        <begin position="154"/>
        <end position="208"/>
    </location>
</feature>
<dbReference type="PANTHER" id="PTHR21351:SF0">
    <property type="entry name" value="BARDET-BIEDL SYNDROME 5 PROTEIN"/>
    <property type="match status" value="1"/>
</dbReference>
<keyword evidence="12" id="KW-1185">Reference proteome</keyword>